<dbReference type="EMBL" id="FZNP01000002">
    <property type="protein sequence ID" value="SNR41883.1"/>
    <property type="molecule type" value="Genomic_DNA"/>
</dbReference>
<dbReference type="InterPro" id="IPR003594">
    <property type="entry name" value="HATPase_dom"/>
</dbReference>
<dbReference type="Pfam" id="PF13581">
    <property type="entry name" value="HATPase_c_2"/>
    <property type="match status" value="1"/>
</dbReference>
<dbReference type="SUPFAM" id="SSF55874">
    <property type="entry name" value="ATPase domain of HSP90 chaperone/DNA topoisomerase II/histidine kinase"/>
    <property type="match status" value="1"/>
</dbReference>
<keyword evidence="3" id="KW-0418">Kinase</keyword>
<dbReference type="InterPro" id="IPR050267">
    <property type="entry name" value="Anti-sigma-factor_SerPK"/>
</dbReference>
<proteinExistence type="predicted"/>
<dbReference type="CDD" id="cd16936">
    <property type="entry name" value="HATPase_RsbW-like"/>
    <property type="match status" value="1"/>
</dbReference>
<dbReference type="PANTHER" id="PTHR35526">
    <property type="entry name" value="ANTI-SIGMA-F FACTOR RSBW-RELATED"/>
    <property type="match status" value="1"/>
</dbReference>
<dbReference type="PANTHER" id="PTHR35526:SF3">
    <property type="entry name" value="ANTI-SIGMA-F FACTOR RSBW"/>
    <property type="match status" value="1"/>
</dbReference>
<gene>
    <name evidence="3" type="ORF">SAMN06265355_102742</name>
</gene>
<keyword evidence="3" id="KW-0808">Transferase</keyword>
<dbReference type="RefSeq" id="WP_245918888.1">
    <property type="nucleotide sequence ID" value="NZ_FZNP01000002.1"/>
</dbReference>
<organism evidence="3 4">
    <name type="scientific">Actinomadura mexicana</name>
    <dbReference type="NCBI Taxonomy" id="134959"/>
    <lineage>
        <taxon>Bacteria</taxon>
        <taxon>Bacillati</taxon>
        <taxon>Actinomycetota</taxon>
        <taxon>Actinomycetes</taxon>
        <taxon>Streptosporangiales</taxon>
        <taxon>Thermomonosporaceae</taxon>
        <taxon>Actinomadura</taxon>
    </lineage>
</organism>
<feature type="domain" description="Histidine kinase/HSP90-like ATPase" evidence="2">
    <location>
        <begin position="10"/>
        <end position="126"/>
    </location>
</feature>
<protein>
    <submittedName>
        <fullName evidence="3">Anti-sigma regulatory factor (Ser/Thr protein kinase)</fullName>
    </submittedName>
</protein>
<accession>A0A238W6R2</accession>
<evidence type="ECO:0000259" key="2">
    <source>
        <dbReference type="Pfam" id="PF13581"/>
    </source>
</evidence>
<evidence type="ECO:0000256" key="1">
    <source>
        <dbReference type="ARBA" id="ARBA00022527"/>
    </source>
</evidence>
<reference evidence="4" key="1">
    <citation type="submission" date="2017-06" db="EMBL/GenBank/DDBJ databases">
        <authorList>
            <person name="Varghese N."/>
            <person name="Submissions S."/>
        </authorList>
    </citation>
    <scope>NUCLEOTIDE SEQUENCE [LARGE SCALE GENOMIC DNA]</scope>
    <source>
        <strain evidence="4">DSM 44485</strain>
    </source>
</reference>
<dbReference type="AlphaFoldDB" id="A0A238W6R2"/>
<dbReference type="InterPro" id="IPR036890">
    <property type="entry name" value="HATPase_C_sf"/>
</dbReference>
<keyword evidence="1" id="KW-0723">Serine/threonine-protein kinase</keyword>
<sequence length="181" mass="19024">MRASSVVLLPHAPSSVAVARRRLSSELTDSGVYDSVVDDASVIVSELLSNALRHARPLPSGQVKVCWLCRGDLLELEVSDGGAMTEPRRGPGTLSSLGGRGLGIVEALSEGWGVRHEDGATTVWAILRTPRSPGDDRMAAPAGANTVVPDLSAFPDLLDEPDEDLCNGTRSEVAPSRAYPA</sequence>
<evidence type="ECO:0000313" key="4">
    <source>
        <dbReference type="Proteomes" id="UP000198420"/>
    </source>
</evidence>
<evidence type="ECO:0000313" key="3">
    <source>
        <dbReference type="EMBL" id="SNR41883.1"/>
    </source>
</evidence>
<dbReference type="Proteomes" id="UP000198420">
    <property type="component" value="Unassembled WGS sequence"/>
</dbReference>
<dbReference type="Gene3D" id="3.30.565.10">
    <property type="entry name" value="Histidine kinase-like ATPase, C-terminal domain"/>
    <property type="match status" value="1"/>
</dbReference>
<name>A0A238W6R2_9ACTN</name>
<keyword evidence="4" id="KW-1185">Reference proteome</keyword>
<dbReference type="GO" id="GO:0004674">
    <property type="term" value="F:protein serine/threonine kinase activity"/>
    <property type="evidence" value="ECO:0007669"/>
    <property type="project" value="UniProtKB-KW"/>
</dbReference>